<accession>K7YRQ4</accession>
<sequence>MLRKYVVFLARENKNKYYFSKLFMISSILIIMSNLGY</sequence>
<evidence type="ECO:0000313" key="2">
    <source>
        <dbReference type="EMBL" id="AFX99234.1"/>
    </source>
</evidence>
<dbReference type="AlphaFoldDB" id="K7YRQ4"/>
<gene>
    <name evidence="2" type="ORF">A1OE_1056</name>
</gene>
<name>K7YRQ4_9PROT</name>
<protein>
    <submittedName>
        <fullName evidence="2">Uncharacterized protein</fullName>
    </submittedName>
</protein>
<dbReference type="Proteomes" id="UP000010077">
    <property type="component" value="Chromosome"/>
</dbReference>
<keyword evidence="3" id="KW-1185">Reference proteome</keyword>
<keyword evidence="1" id="KW-1133">Transmembrane helix</keyword>
<proteinExistence type="predicted"/>
<dbReference type="KEGG" id="thal:A1OE_1056"/>
<keyword evidence="1" id="KW-0472">Membrane</keyword>
<keyword evidence="1" id="KW-0812">Transmembrane</keyword>
<dbReference type="EMBL" id="CP003539">
    <property type="protein sequence ID" value="AFX99234.1"/>
    <property type="molecule type" value="Genomic_DNA"/>
</dbReference>
<evidence type="ECO:0000313" key="3">
    <source>
        <dbReference type="Proteomes" id="UP000010077"/>
    </source>
</evidence>
<feature type="transmembrane region" description="Helical" evidence="1">
    <location>
        <begin position="18"/>
        <end position="36"/>
    </location>
</feature>
<evidence type="ECO:0000256" key="1">
    <source>
        <dbReference type="SAM" id="Phobius"/>
    </source>
</evidence>
<reference evidence="2 3" key="1">
    <citation type="journal article" date="2012" name="Proc. Natl. Acad. Sci. U.S.A.">
        <title>Genome streamlining and chemical defense in a coral reef symbiosis.</title>
        <authorList>
            <person name="Kwan J.C."/>
            <person name="Donia M.S."/>
            <person name="Han A.W."/>
            <person name="Hirose E."/>
            <person name="Haygood M.G."/>
            <person name="Schmidt E.W."/>
        </authorList>
    </citation>
    <scope>NUCLEOTIDE SEQUENCE [LARGE SCALE GENOMIC DNA]</scope>
    <source>
        <strain evidence="2 3">L2</strain>
    </source>
</reference>
<dbReference type="HOGENOM" id="CLU_3341693_0_0_5"/>
<organism evidence="2 3">
    <name type="scientific">Candidatus Endolissoclinum faulkneri L2</name>
    <dbReference type="NCBI Taxonomy" id="1193729"/>
    <lineage>
        <taxon>Bacteria</taxon>
        <taxon>Pseudomonadati</taxon>
        <taxon>Pseudomonadota</taxon>
        <taxon>Alphaproteobacteria</taxon>
        <taxon>Rhodospirillales</taxon>
        <taxon>Rhodospirillaceae</taxon>
        <taxon>Candidatus Endolissoclinum</taxon>
    </lineage>
</organism>